<evidence type="ECO:0000256" key="2">
    <source>
        <dbReference type="SAM" id="Phobius"/>
    </source>
</evidence>
<dbReference type="Proteomes" id="UP000682190">
    <property type="component" value="Segment"/>
</dbReference>
<organism evidence="3 4">
    <name type="scientific">Macacine alphaherpesvirus 2</name>
    <dbReference type="NCBI Taxonomy" id="2845554"/>
    <lineage>
        <taxon>Viruses</taxon>
        <taxon>Duplodnaviria</taxon>
        <taxon>Heunggongvirae</taxon>
        <taxon>Peploviricota</taxon>
        <taxon>Herviviricetes</taxon>
        <taxon>Herpesvirales</taxon>
        <taxon>Orthoherpesviridae</taxon>
        <taxon>Alphaherpesvirinae</taxon>
        <taxon>Simplexvirus</taxon>
        <taxon>Simplexvirus macacinealpha2</taxon>
    </lineage>
</organism>
<feature type="compositionally biased region" description="Basic residues" evidence="1">
    <location>
        <begin position="79"/>
        <end position="101"/>
    </location>
</feature>
<proteinExistence type="predicted"/>
<feature type="region of interest" description="Disordered" evidence="1">
    <location>
        <begin position="142"/>
        <end position="170"/>
    </location>
</feature>
<feature type="compositionally biased region" description="Pro residues" evidence="1">
    <location>
        <begin position="31"/>
        <end position="41"/>
    </location>
</feature>
<sequence length="218" mass="23963">MALTSPRARLHEWMLLAYDGSRSPARSLPEDAPPPYTPPPGADAAFVSIDIGDSDEAPPPYSPPGPLTEVRPSLAATGRTRRAQRRAARRSRRRADRRAARRQASSPSSDDAVSSPALPTYREAILDVPPPYDTVVFVGDHDAVDPRPQASSTHPQRPPPSRLSRAPRVSSRELYRFRQPALVRDSPRGRCCSTLTHAHVILGVLLLVVIFLFLFLGR</sequence>
<dbReference type="EMBL" id="KY628968">
    <property type="protein sequence ID" value="ARS01694.1"/>
    <property type="molecule type" value="Genomic_DNA"/>
</dbReference>
<dbReference type="InterPro" id="IPR007620">
    <property type="entry name" value="Herpes_UL56"/>
</dbReference>
<feature type="compositionally biased region" description="Low complexity" evidence="1">
    <location>
        <begin position="102"/>
        <end position="116"/>
    </location>
</feature>
<keyword evidence="2" id="KW-0472">Membrane</keyword>
<keyword evidence="2" id="KW-1133">Transmembrane helix</keyword>
<gene>
    <name evidence="3" type="primary">UL56</name>
</gene>
<reference evidence="3 4" key="1">
    <citation type="journal article" date="2017" name="Virology">
        <title>Genome sequence variation among isolates of monkey B virus (Macacine alphaherpesvirus 1) from captive macaques.</title>
        <authorList>
            <person name="Eberle R."/>
            <person name="Maxwell L.K."/>
            <person name="Nicholson S."/>
            <person name="Black D."/>
            <person name="Jones-Engel L."/>
        </authorList>
    </citation>
    <scope>NUCLEOTIDE SEQUENCE [LARGE SCALE GENOMIC DNA]</scope>
    <source>
        <strain evidence="3">8100812</strain>
    </source>
</reference>
<keyword evidence="2" id="KW-0812">Transmembrane</keyword>
<feature type="transmembrane region" description="Helical" evidence="2">
    <location>
        <begin position="197"/>
        <end position="216"/>
    </location>
</feature>
<evidence type="ECO:0000256" key="1">
    <source>
        <dbReference type="SAM" id="MobiDB-lite"/>
    </source>
</evidence>
<evidence type="ECO:0000313" key="3">
    <source>
        <dbReference type="EMBL" id="ARS01694.1"/>
    </source>
</evidence>
<keyword evidence="4" id="KW-1185">Reference proteome</keyword>
<evidence type="ECO:0000313" key="4">
    <source>
        <dbReference type="Proteomes" id="UP000682190"/>
    </source>
</evidence>
<feature type="compositionally biased region" description="Pro residues" evidence="1">
    <location>
        <begin position="57"/>
        <end position="66"/>
    </location>
</feature>
<accession>A0A1X9WG01</accession>
<feature type="region of interest" description="Disordered" evidence="1">
    <location>
        <begin position="22"/>
        <end position="116"/>
    </location>
</feature>
<name>A0A1X9WG01_9ALPH</name>
<protein>
    <submittedName>
        <fullName evidence="3">Membrane protein UL56</fullName>
    </submittedName>
</protein>
<dbReference type="Pfam" id="PF04534">
    <property type="entry name" value="Herpes_UL56"/>
    <property type="match status" value="2"/>
</dbReference>